<proteinExistence type="predicted"/>
<dbReference type="Proteomes" id="UP000699975">
    <property type="component" value="Unassembled WGS sequence"/>
</dbReference>
<organism evidence="1 2">
    <name type="scientific">Erythrobacter ani</name>
    <dbReference type="NCBI Taxonomy" id="2827235"/>
    <lineage>
        <taxon>Bacteria</taxon>
        <taxon>Pseudomonadati</taxon>
        <taxon>Pseudomonadota</taxon>
        <taxon>Alphaproteobacteria</taxon>
        <taxon>Sphingomonadales</taxon>
        <taxon>Erythrobacteraceae</taxon>
        <taxon>Erythrobacter/Porphyrobacter group</taxon>
        <taxon>Erythrobacter</taxon>
    </lineage>
</organism>
<sequence length="113" mass="12084">MANAKPSIKSRALKWLLLLAAAGIAFALYSFRAPIGGYAEVGSSYAARVACSCRFVAGRSLEDCEKDKLGGMELVTLSDDAEAQSVTARFPLIASHTATYREGYGCVLDKWEG</sequence>
<comment type="caution">
    <text evidence="1">The sequence shown here is derived from an EMBL/GenBank/DDBJ whole genome shotgun (WGS) entry which is preliminary data.</text>
</comment>
<keyword evidence="2" id="KW-1185">Reference proteome</keyword>
<dbReference type="EMBL" id="JAGSPB010000001">
    <property type="protein sequence ID" value="MBV7265650.1"/>
    <property type="molecule type" value="Genomic_DNA"/>
</dbReference>
<accession>A0ABS6SKZ8</accession>
<dbReference type="RefSeq" id="WP_218316078.1">
    <property type="nucleotide sequence ID" value="NZ_JAGSPB010000001.1"/>
</dbReference>
<gene>
    <name evidence="1" type="ORF">KCG45_05620</name>
</gene>
<evidence type="ECO:0000313" key="2">
    <source>
        <dbReference type="Proteomes" id="UP000699975"/>
    </source>
</evidence>
<name>A0ABS6SKZ8_9SPHN</name>
<evidence type="ECO:0000313" key="1">
    <source>
        <dbReference type="EMBL" id="MBV7265650.1"/>
    </source>
</evidence>
<reference evidence="1 2" key="1">
    <citation type="submission" date="2021-04" db="EMBL/GenBank/DDBJ databases">
        <authorList>
            <person name="Pira H."/>
            <person name="Risdian C."/>
            <person name="Wink J."/>
        </authorList>
    </citation>
    <scope>NUCLEOTIDE SEQUENCE [LARGE SCALE GENOMIC DNA]</scope>
    <source>
        <strain evidence="1 2">WH131</strain>
    </source>
</reference>
<protein>
    <submittedName>
        <fullName evidence="1">Uncharacterized protein</fullName>
    </submittedName>
</protein>